<organism evidence="6 7">
    <name type="scientific">Cephalotus follicularis</name>
    <name type="common">Albany pitcher plant</name>
    <dbReference type="NCBI Taxonomy" id="3775"/>
    <lineage>
        <taxon>Eukaryota</taxon>
        <taxon>Viridiplantae</taxon>
        <taxon>Streptophyta</taxon>
        <taxon>Embryophyta</taxon>
        <taxon>Tracheophyta</taxon>
        <taxon>Spermatophyta</taxon>
        <taxon>Magnoliopsida</taxon>
        <taxon>eudicotyledons</taxon>
        <taxon>Gunneridae</taxon>
        <taxon>Pentapetalae</taxon>
        <taxon>rosids</taxon>
        <taxon>fabids</taxon>
        <taxon>Oxalidales</taxon>
        <taxon>Cephalotaceae</taxon>
        <taxon>Cephalotus</taxon>
    </lineage>
</organism>
<name>A0A1Q3BCR8_CEPFO</name>
<dbReference type="EMBL" id="BDDD01000424">
    <property type="protein sequence ID" value="GAV65634.1"/>
    <property type="molecule type" value="Genomic_DNA"/>
</dbReference>
<dbReference type="Proteomes" id="UP000187406">
    <property type="component" value="Unassembled WGS sequence"/>
</dbReference>
<evidence type="ECO:0000259" key="5">
    <source>
        <dbReference type="PROSITE" id="PS51005"/>
    </source>
</evidence>
<dbReference type="Pfam" id="PF02365">
    <property type="entry name" value="NAM"/>
    <property type="match status" value="1"/>
</dbReference>
<dbReference type="InParanoid" id="A0A1Q3BCR8"/>
<dbReference type="GO" id="GO:0048731">
    <property type="term" value="P:system development"/>
    <property type="evidence" value="ECO:0007669"/>
    <property type="project" value="TreeGrafter"/>
</dbReference>
<dbReference type="GO" id="GO:0003677">
    <property type="term" value="F:DNA binding"/>
    <property type="evidence" value="ECO:0007669"/>
    <property type="project" value="UniProtKB-KW"/>
</dbReference>
<evidence type="ECO:0000256" key="3">
    <source>
        <dbReference type="ARBA" id="ARBA00023163"/>
    </source>
</evidence>
<keyword evidence="2" id="KW-0238">DNA-binding</keyword>
<evidence type="ECO:0000256" key="1">
    <source>
        <dbReference type="ARBA" id="ARBA00023015"/>
    </source>
</evidence>
<keyword evidence="1" id="KW-0805">Transcription regulation</keyword>
<feature type="domain" description="NAC" evidence="5">
    <location>
        <begin position="3"/>
        <end position="168"/>
    </location>
</feature>
<dbReference type="Gene3D" id="2.170.150.80">
    <property type="entry name" value="NAC domain"/>
    <property type="match status" value="1"/>
</dbReference>
<sequence>METLPGYRFNPTDNELIMHFLFHKVYNKPEYLSVSPIMDFDVYSENQQWRSVFQETGQKEFFFYTVLKKKTEYGSRFDRSAGGCGTWKSQKDKHIYCYPGGDKSQKKHIGSMRSFSFIPNNNNLTDASVVSGRWVMHEYRLNGILLDKQPCSNNNHNHDYVLCRVKKERESQIPMAKARQEVEEPAIAPPLAICPEAEAEQMFFTFDEINGNGWV</sequence>
<evidence type="ECO:0000313" key="6">
    <source>
        <dbReference type="EMBL" id="GAV65634.1"/>
    </source>
</evidence>
<evidence type="ECO:0000313" key="7">
    <source>
        <dbReference type="Proteomes" id="UP000187406"/>
    </source>
</evidence>
<evidence type="ECO:0000256" key="4">
    <source>
        <dbReference type="ARBA" id="ARBA00023242"/>
    </source>
</evidence>
<protein>
    <submittedName>
        <fullName evidence="6">NAM domain-containing protein</fullName>
    </submittedName>
</protein>
<dbReference type="InterPro" id="IPR003441">
    <property type="entry name" value="NAC-dom"/>
</dbReference>
<dbReference type="AlphaFoldDB" id="A0A1Q3BCR8"/>
<keyword evidence="4" id="KW-0539">Nucleus</keyword>
<keyword evidence="7" id="KW-1185">Reference proteome</keyword>
<dbReference type="STRING" id="3775.A0A1Q3BCR8"/>
<keyword evidence="3" id="KW-0804">Transcription</keyword>
<proteinExistence type="predicted"/>
<dbReference type="PANTHER" id="PTHR31719">
    <property type="entry name" value="NAC TRANSCRIPTION FACTOR 56"/>
    <property type="match status" value="1"/>
</dbReference>
<accession>A0A1Q3BCR8</accession>
<dbReference type="OrthoDB" id="774757at2759"/>
<dbReference type="PANTHER" id="PTHR31719:SF148">
    <property type="entry name" value="NAC TRANSCRIPTION FACTOR 25"/>
    <property type="match status" value="1"/>
</dbReference>
<dbReference type="InterPro" id="IPR036093">
    <property type="entry name" value="NAC_dom_sf"/>
</dbReference>
<evidence type="ECO:0000256" key="2">
    <source>
        <dbReference type="ARBA" id="ARBA00023125"/>
    </source>
</evidence>
<comment type="caution">
    <text evidence="6">The sequence shown here is derived from an EMBL/GenBank/DDBJ whole genome shotgun (WGS) entry which is preliminary data.</text>
</comment>
<reference evidence="7" key="1">
    <citation type="submission" date="2016-04" db="EMBL/GenBank/DDBJ databases">
        <title>Cephalotus genome sequencing.</title>
        <authorList>
            <person name="Fukushima K."/>
            <person name="Hasebe M."/>
            <person name="Fang X."/>
        </authorList>
    </citation>
    <scope>NUCLEOTIDE SEQUENCE [LARGE SCALE GENOMIC DNA]</scope>
    <source>
        <strain evidence="7">cv. St1</strain>
    </source>
</reference>
<gene>
    <name evidence="6" type="ORF">CFOL_v3_09149</name>
</gene>
<dbReference type="SUPFAM" id="SSF101941">
    <property type="entry name" value="NAC domain"/>
    <property type="match status" value="1"/>
</dbReference>
<dbReference type="PROSITE" id="PS51005">
    <property type="entry name" value="NAC"/>
    <property type="match status" value="1"/>
</dbReference>
<dbReference type="GO" id="GO:0006355">
    <property type="term" value="P:regulation of DNA-templated transcription"/>
    <property type="evidence" value="ECO:0007669"/>
    <property type="project" value="InterPro"/>
</dbReference>